<protein>
    <recommendedName>
        <fullName evidence="4 5">Pyridoxine 5'-phosphate synthase</fullName>
        <shortName evidence="4">PNP synthase</shortName>
        <ecNumber evidence="4 5">2.6.99.2</ecNumber>
    </recommendedName>
</protein>
<comment type="similarity">
    <text evidence="4">Belongs to the PNP synthase family.</text>
</comment>
<feature type="active site" description="Proton acceptor" evidence="4">
    <location>
        <position position="70"/>
    </location>
</feature>
<feature type="active site" description="Proton donor" evidence="4">
    <location>
        <position position="207"/>
    </location>
</feature>
<dbReference type="GO" id="GO:0005829">
    <property type="term" value="C:cytosol"/>
    <property type="evidence" value="ECO:0007669"/>
    <property type="project" value="TreeGrafter"/>
</dbReference>
<sequence length="254" mass="27575">MIALSINVNKIALVRNSRPGNNPDLLAYVNRCIASGVHGITVHPRPDQRHIRAEDCYQISEAIDLEFNIEGNPLAGAMESGQSDVGDYPGFVKLIEDIKPAQCTLVPDSNEQLTSDHGFDLSGDNTQLEELISHFKAQGSRVSLFMDADVRQIERAATIGADRVEFYTGPYADACVQSAAASVSIFNQYKEAAEVAIANGLEVNAGHDLNLDNLGQFKHLPGLLEVSIGHAIVVDALEYGLDETLRKYLDVIAL</sequence>
<dbReference type="HAMAP" id="MF_00279">
    <property type="entry name" value="PdxJ"/>
    <property type="match status" value="1"/>
</dbReference>
<dbReference type="InterPro" id="IPR004569">
    <property type="entry name" value="PyrdxlP_synth_PdxJ"/>
</dbReference>
<dbReference type="GO" id="GO:0033856">
    <property type="term" value="F:pyridoxine 5'-phosphate synthase activity"/>
    <property type="evidence" value="ECO:0007669"/>
    <property type="project" value="UniProtKB-UniRule"/>
</dbReference>
<comment type="subcellular location">
    <subcellularLocation>
        <location evidence="4">Cytoplasm</location>
    </subcellularLocation>
</comment>
<keyword evidence="2 4" id="KW-0808">Transferase</keyword>
<dbReference type="PANTHER" id="PTHR30456">
    <property type="entry name" value="PYRIDOXINE 5'-PHOSPHATE SYNTHASE"/>
    <property type="match status" value="1"/>
</dbReference>
<dbReference type="Proteomes" id="UP000434580">
    <property type="component" value="Unassembled WGS sequence"/>
</dbReference>
<feature type="binding site" evidence="4">
    <location>
        <begin position="229"/>
        <end position="230"/>
    </location>
    <ligand>
        <name>3-amino-2-oxopropyl phosphate</name>
        <dbReference type="ChEBI" id="CHEBI:57279"/>
    </ligand>
</feature>
<evidence type="ECO:0000256" key="4">
    <source>
        <dbReference type="HAMAP-Rule" id="MF_00279"/>
    </source>
</evidence>
<comment type="subunit">
    <text evidence="4">Homooctamer; tetramer of dimers.</text>
</comment>
<feature type="binding site" evidence="4">
    <location>
        <position position="7"/>
    </location>
    <ligand>
        <name>3-amino-2-oxopropyl phosphate</name>
        <dbReference type="ChEBI" id="CHEBI:57279"/>
    </ligand>
</feature>
<evidence type="ECO:0000313" key="7">
    <source>
        <dbReference type="Proteomes" id="UP000434580"/>
    </source>
</evidence>
<feature type="binding site" evidence="4">
    <location>
        <position position="18"/>
    </location>
    <ligand>
        <name>3-amino-2-oxopropyl phosphate</name>
        <dbReference type="ChEBI" id="CHEBI:57279"/>
    </ligand>
</feature>
<evidence type="ECO:0000256" key="1">
    <source>
        <dbReference type="ARBA" id="ARBA00022490"/>
    </source>
</evidence>
<name>A0A5S9QNP7_9GAMM</name>
<dbReference type="EC" id="2.6.99.2" evidence="4 5"/>
<keyword evidence="1 4" id="KW-0963">Cytoplasm</keyword>
<comment type="catalytic activity">
    <reaction evidence="4">
        <text>3-amino-2-oxopropyl phosphate + 1-deoxy-D-xylulose 5-phosphate = pyridoxine 5'-phosphate + phosphate + 2 H2O + H(+)</text>
        <dbReference type="Rhea" id="RHEA:15265"/>
        <dbReference type="ChEBI" id="CHEBI:15377"/>
        <dbReference type="ChEBI" id="CHEBI:15378"/>
        <dbReference type="ChEBI" id="CHEBI:43474"/>
        <dbReference type="ChEBI" id="CHEBI:57279"/>
        <dbReference type="ChEBI" id="CHEBI:57792"/>
        <dbReference type="ChEBI" id="CHEBI:58589"/>
        <dbReference type="EC" id="2.6.99.2"/>
    </reaction>
</comment>
<dbReference type="NCBIfam" id="NF003626">
    <property type="entry name" value="PRK05265.1-4"/>
    <property type="match status" value="1"/>
</dbReference>
<dbReference type="CDD" id="cd00003">
    <property type="entry name" value="PNPsynthase"/>
    <property type="match status" value="1"/>
</dbReference>
<dbReference type="Gene3D" id="3.20.20.70">
    <property type="entry name" value="Aldolase class I"/>
    <property type="match status" value="1"/>
</dbReference>
<feature type="site" description="Transition state stabilizer" evidence="4">
    <location>
        <position position="165"/>
    </location>
</feature>
<feature type="binding site" evidence="4">
    <location>
        <position position="45"/>
    </location>
    <ligand>
        <name>1-deoxy-D-xylulose 5-phosphate</name>
        <dbReference type="ChEBI" id="CHEBI:57792"/>
    </ligand>
</feature>
<evidence type="ECO:0000256" key="2">
    <source>
        <dbReference type="ARBA" id="ARBA00022679"/>
    </source>
</evidence>
<dbReference type="Pfam" id="PF03740">
    <property type="entry name" value="PdxJ"/>
    <property type="match status" value="1"/>
</dbReference>
<feature type="binding site" evidence="4">
    <location>
        <position position="50"/>
    </location>
    <ligand>
        <name>1-deoxy-D-xylulose 5-phosphate</name>
        <dbReference type="ChEBI" id="CHEBI:57792"/>
    </ligand>
</feature>
<feature type="active site" description="Proton acceptor" evidence="4">
    <location>
        <position position="43"/>
    </location>
</feature>
<dbReference type="NCBIfam" id="TIGR00559">
    <property type="entry name" value="pdxJ"/>
    <property type="match status" value="1"/>
</dbReference>
<dbReference type="InterPro" id="IPR013785">
    <property type="entry name" value="Aldolase_TIM"/>
</dbReference>
<dbReference type="PANTHER" id="PTHR30456:SF0">
    <property type="entry name" value="PYRIDOXINE 5'-PHOSPHATE SYNTHASE"/>
    <property type="match status" value="1"/>
</dbReference>
<gene>
    <name evidence="4 6" type="primary">pdxJ</name>
    <name evidence="6" type="ORF">DPBNPPHM_02447</name>
</gene>
<evidence type="ECO:0000313" key="6">
    <source>
        <dbReference type="EMBL" id="CAA0119378.1"/>
    </source>
</evidence>
<dbReference type="UniPathway" id="UPA00244">
    <property type="reaction ID" value="UER00313"/>
</dbReference>
<comment type="function">
    <text evidence="4">Catalyzes the complicated ring closure reaction between the two acyclic compounds 1-deoxy-D-xylulose-5-phosphate (DXP) and 3-amino-2-oxopropyl phosphate (1-amino-acetone-3-phosphate or AAP) to form pyridoxine 5'-phosphate (PNP) and inorganic phosphate.</text>
</comment>
<keyword evidence="3 4" id="KW-0664">Pyridoxine biosynthesis</keyword>
<accession>A0A5S9QNP7</accession>
<dbReference type="InterPro" id="IPR036130">
    <property type="entry name" value="Pyridoxine-5'_phos_synth"/>
</dbReference>
<dbReference type="EMBL" id="CACSII010000020">
    <property type="protein sequence ID" value="CAA0119378.1"/>
    <property type="molecule type" value="Genomic_DNA"/>
</dbReference>
<feature type="binding site" evidence="4">
    <location>
        <position position="114"/>
    </location>
    <ligand>
        <name>1-deoxy-D-xylulose 5-phosphate</name>
        <dbReference type="ChEBI" id="CHEBI:57792"/>
    </ligand>
</feature>
<evidence type="ECO:0000256" key="5">
    <source>
        <dbReference type="NCBIfam" id="TIGR00559"/>
    </source>
</evidence>
<dbReference type="SUPFAM" id="SSF63892">
    <property type="entry name" value="Pyridoxine 5'-phosphate synthase"/>
    <property type="match status" value="1"/>
</dbReference>
<dbReference type="AlphaFoldDB" id="A0A5S9QNP7"/>
<organism evidence="6 7">
    <name type="scientific">BD1-7 clade bacterium</name>
    <dbReference type="NCBI Taxonomy" id="2029982"/>
    <lineage>
        <taxon>Bacteria</taxon>
        <taxon>Pseudomonadati</taxon>
        <taxon>Pseudomonadota</taxon>
        <taxon>Gammaproteobacteria</taxon>
        <taxon>Cellvibrionales</taxon>
        <taxon>Spongiibacteraceae</taxon>
        <taxon>BD1-7 clade</taxon>
    </lineage>
</organism>
<evidence type="ECO:0000256" key="3">
    <source>
        <dbReference type="ARBA" id="ARBA00023096"/>
    </source>
</evidence>
<dbReference type="OrthoDB" id="9806590at2"/>
<dbReference type="GO" id="GO:0008615">
    <property type="term" value="P:pyridoxine biosynthetic process"/>
    <property type="evidence" value="ECO:0007669"/>
    <property type="project" value="UniProtKB-UniRule"/>
</dbReference>
<reference evidence="6 7" key="1">
    <citation type="submission" date="2019-11" db="EMBL/GenBank/DDBJ databases">
        <authorList>
            <person name="Holert J."/>
        </authorList>
    </citation>
    <scope>NUCLEOTIDE SEQUENCE [LARGE SCALE GENOMIC DNA]</scope>
    <source>
        <strain evidence="6">BC5_2</strain>
    </source>
</reference>
<feature type="binding site" evidence="4">
    <location>
        <position position="208"/>
    </location>
    <ligand>
        <name>3-amino-2-oxopropyl phosphate</name>
        <dbReference type="ChEBI" id="CHEBI:57279"/>
    </ligand>
</feature>
<proteinExistence type="inferred from homology"/>
<comment type="caution">
    <text evidence="4">Lacks conserved residue(s) required for the propagation of feature annotation.</text>
</comment>
<comment type="pathway">
    <text evidence="4">Cofactor biosynthesis; pyridoxine 5'-phosphate biosynthesis; pyridoxine 5'-phosphate from D-erythrose 4-phosphate: step 5/5.</text>
</comment>